<keyword evidence="5" id="KW-1185">Reference proteome</keyword>
<dbReference type="AlphaFoldDB" id="A0A5N6MT28"/>
<gene>
    <name evidence="4" type="ORF">GD627_06285</name>
</gene>
<feature type="domain" description="HNH nuclease" evidence="3">
    <location>
        <begin position="371"/>
        <end position="421"/>
    </location>
</feature>
<proteinExistence type="inferred from homology"/>
<dbReference type="InterPro" id="IPR003615">
    <property type="entry name" value="HNH_nuc"/>
</dbReference>
<evidence type="ECO:0000313" key="4">
    <source>
        <dbReference type="EMBL" id="KAD4007169.1"/>
    </source>
</evidence>
<protein>
    <submittedName>
        <fullName evidence="4">DUF222 domain-containing protein</fullName>
    </submittedName>
</protein>
<dbReference type="GO" id="GO:0008270">
    <property type="term" value="F:zinc ion binding"/>
    <property type="evidence" value="ECO:0007669"/>
    <property type="project" value="InterPro"/>
</dbReference>
<dbReference type="Pfam" id="PF01844">
    <property type="entry name" value="HNH"/>
    <property type="match status" value="1"/>
</dbReference>
<comment type="caution">
    <text evidence="4">The sequence shown here is derived from an EMBL/GenBank/DDBJ whole genome shotgun (WGS) entry which is preliminary data.</text>
</comment>
<feature type="region of interest" description="Disordered" evidence="2">
    <location>
        <begin position="317"/>
        <end position="340"/>
    </location>
</feature>
<evidence type="ECO:0000256" key="2">
    <source>
        <dbReference type="SAM" id="MobiDB-lite"/>
    </source>
</evidence>
<dbReference type="Pfam" id="PF02720">
    <property type="entry name" value="DUF222"/>
    <property type="match status" value="1"/>
</dbReference>
<dbReference type="EMBL" id="VTFX01000002">
    <property type="protein sequence ID" value="KAD4007169.1"/>
    <property type="molecule type" value="Genomic_DNA"/>
</dbReference>
<dbReference type="GO" id="GO:0004519">
    <property type="term" value="F:endonuclease activity"/>
    <property type="evidence" value="ECO:0007669"/>
    <property type="project" value="InterPro"/>
</dbReference>
<sequence>MFEYSPSGSHQRTGRLTAGTALVNAWVEELAEDAEGLPGGDGEQAGEQDGGLIDHIRALEELKAAAAAAQARATAVFDASQRRKQAEAGVLREELGRGVASQIALARRESSNRGGRLLGFAKVLTSEMPCTLQALTLGRISEWRATLLVRETACLSLEDRRRVDEEVAGDPDVLESLGDRQVIARARAAAYRLDPQAAVKRAAKAESERFVSCRPAPDTMTYLTGLLPVAQGVGVYAALSREADRLRASGDGRGRGQIMADTLVERVTGQSEAGGMKVEVQLVMSDRTLLGGDSEPALVPGYGPVPAQWARDLVRGRRREQGASNTGRHAESGRKTKRNRQDERWIRRLYAEPDTGQLVAMDSRSRLFPPSLGRFIAARDQTCRMPWCGAPIRHLDHIRPHQDGGPTSLVNGQGLCEACNQAKEAPDWKARTVGSSRQPGLHIVETTTPTGHTYRSTAPPLPGARAVAAARDGAGTGTGTGVGDGAGTGTGRSIVRRNTAGQTPRVSACVPGRLHSGPDPGGVMDPRDGRRGAGSIPAAVPKRDPTVRPARPESRR</sequence>
<comment type="similarity">
    <text evidence="1">Belongs to the Rv1128c/1148c/1588c/1702c/1945/3466 family.</text>
</comment>
<evidence type="ECO:0000259" key="3">
    <source>
        <dbReference type="SMART" id="SM00507"/>
    </source>
</evidence>
<feature type="compositionally biased region" description="Basic and acidic residues" evidence="2">
    <location>
        <begin position="328"/>
        <end position="340"/>
    </location>
</feature>
<dbReference type="CDD" id="cd00085">
    <property type="entry name" value="HNHc"/>
    <property type="match status" value="1"/>
</dbReference>
<accession>A0A5N6MT28</accession>
<name>A0A5N6MT28_9MICC</name>
<feature type="compositionally biased region" description="Gly residues" evidence="2">
    <location>
        <begin position="474"/>
        <end position="490"/>
    </location>
</feature>
<feature type="compositionally biased region" description="Basic and acidic residues" evidence="2">
    <location>
        <begin position="541"/>
        <end position="556"/>
    </location>
</feature>
<dbReference type="Gene3D" id="1.10.30.50">
    <property type="match status" value="1"/>
</dbReference>
<dbReference type="InterPro" id="IPR002711">
    <property type="entry name" value="HNH"/>
</dbReference>
<dbReference type="SMART" id="SM00507">
    <property type="entry name" value="HNHc"/>
    <property type="match status" value="1"/>
</dbReference>
<evidence type="ECO:0000313" key="5">
    <source>
        <dbReference type="Proteomes" id="UP000326852"/>
    </source>
</evidence>
<dbReference type="InterPro" id="IPR003870">
    <property type="entry name" value="DUF222"/>
</dbReference>
<evidence type="ECO:0000256" key="1">
    <source>
        <dbReference type="ARBA" id="ARBA00023450"/>
    </source>
</evidence>
<reference evidence="4 5" key="1">
    <citation type="submission" date="2019-08" db="EMBL/GenBank/DDBJ databases">
        <title>Arthrobacter sp. nov., isolated from plateau pika and Tibetan wild ass.</title>
        <authorList>
            <person name="Ge Y."/>
        </authorList>
    </citation>
    <scope>NUCLEOTIDE SEQUENCE [LARGE SCALE GENOMIC DNA]</scope>
    <source>
        <strain evidence="4 5">785</strain>
    </source>
</reference>
<organism evidence="4 5">
    <name type="scientific">Arthrobacter yangruifuii</name>
    <dbReference type="NCBI Taxonomy" id="2606616"/>
    <lineage>
        <taxon>Bacteria</taxon>
        <taxon>Bacillati</taxon>
        <taxon>Actinomycetota</taxon>
        <taxon>Actinomycetes</taxon>
        <taxon>Micrococcales</taxon>
        <taxon>Micrococcaceae</taxon>
        <taxon>Arthrobacter</taxon>
    </lineage>
</organism>
<dbReference type="Proteomes" id="UP000326852">
    <property type="component" value="Unassembled WGS sequence"/>
</dbReference>
<dbReference type="GO" id="GO:0003676">
    <property type="term" value="F:nucleic acid binding"/>
    <property type="evidence" value="ECO:0007669"/>
    <property type="project" value="InterPro"/>
</dbReference>
<feature type="region of interest" description="Disordered" evidence="2">
    <location>
        <begin position="472"/>
        <end position="556"/>
    </location>
</feature>